<dbReference type="AlphaFoldDB" id="A0A8H7ZSZ1"/>
<comment type="similarity">
    <text evidence="1">Belongs to the LTO1 family.</text>
</comment>
<organism evidence="3 4">
    <name type="scientific">Olpidium bornovanus</name>
    <dbReference type="NCBI Taxonomy" id="278681"/>
    <lineage>
        <taxon>Eukaryota</taxon>
        <taxon>Fungi</taxon>
        <taxon>Fungi incertae sedis</taxon>
        <taxon>Olpidiomycota</taxon>
        <taxon>Olpidiomycotina</taxon>
        <taxon>Olpidiomycetes</taxon>
        <taxon>Olpidiales</taxon>
        <taxon>Olpidiaceae</taxon>
        <taxon>Olpidium</taxon>
    </lineage>
</organism>
<dbReference type="PANTHER" id="PTHR28532:SF1">
    <property type="entry name" value="ORAL CANCER OVEREXPRESSED 1"/>
    <property type="match status" value="1"/>
</dbReference>
<reference evidence="3 4" key="1">
    <citation type="journal article" name="Sci. Rep.">
        <title>Genome-scale phylogenetic analyses confirm Olpidium as the closest living zoosporic fungus to the non-flagellated, terrestrial fungi.</title>
        <authorList>
            <person name="Chang Y."/>
            <person name="Rochon D."/>
            <person name="Sekimoto S."/>
            <person name="Wang Y."/>
            <person name="Chovatia M."/>
            <person name="Sandor L."/>
            <person name="Salamov A."/>
            <person name="Grigoriev I.V."/>
            <person name="Stajich J.E."/>
            <person name="Spatafora J.W."/>
        </authorList>
    </citation>
    <scope>NUCLEOTIDE SEQUENCE [LARGE SCALE GENOMIC DNA]</scope>
    <source>
        <strain evidence="3">S191</strain>
    </source>
</reference>
<keyword evidence="4" id="KW-1185">Reference proteome</keyword>
<dbReference type="PANTHER" id="PTHR28532">
    <property type="entry name" value="GEO13458P1"/>
    <property type="match status" value="1"/>
</dbReference>
<dbReference type="Proteomes" id="UP000673691">
    <property type="component" value="Unassembled WGS sequence"/>
</dbReference>
<proteinExistence type="inferred from homology"/>
<evidence type="ECO:0000313" key="4">
    <source>
        <dbReference type="Proteomes" id="UP000673691"/>
    </source>
</evidence>
<evidence type="ECO:0000259" key="2">
    <source>
        <dbReference type="Pfam" id="PF09811"/>
    </source>
</evidence>
<evidence type="ECO:0000256" key="1">
    <source>
        <dbReference type="ARBA" id="ARBA00038090"/>
    </source>
</evidence>
<sequence length="168" mass="18125">MSAGGQSSAATAAACRKERCIPQAGEPLANVADVDLDDLLNLENIFQTLGRDDGRRDGVAAGELEGRTMGCENGFEIGREVGFYEGVARECLLLAEKYDGVASARVMKHFRLLRALIASFPKSNNLDAEIFALIDSIRAKYKAATAAFGAGNSLRYLPKDEDTVDRSY</sequence>
<gene>
    <name evidence="3" type="ORF">BJ554DRAFT_617</name>
</gene>
<protein>
    <recommendedName>
        <fullName evidence="2">Essential protein Yae1 N-terminal domain-containing protein</fullName>
    </recommendedName>
</protein>
<dbReference type="EMBL" id="JAEFCI010007476">
    <property type="protein sequence ID" value="KAG5459043.1"/>
    <property type="molecule type" value="Genomic_DNA"/>
</dbReference>
<dbReference type="InterPro" id="IPR052436">
    <property type="entry name" value="LTO1_adapter"/>
</dbReference>
<name>A0A8H7ZSZ1_9FUNG</name>
<dbReference type="InterPro" id="IPR019191">
    <property type="entry name" value="Essential_protein_Yae1_N"/>
</dbReference>
<evidence type="ECO:0000313" key="3">
    <source>
        <dbReference type="EMBL" id="KAG5459043.1"/>
    </source>
</evidence>
<feature type="domain" description="Essential protein Yae1 N-terminal" evidence="2">
    <location>
        <begin position="52"/>
        <end position="88"/>
    </location>
</feature>
<dbReference type="Pfam" id="PF09811">
    <property type="entry name" value="Yae1_N"/>
    <property type="match status" value="1"/>
</dbReference>
<dbReference type="OrthoDB" id="48036at2759"/>
<comment type="caution">
    <text evidence="3">The sequence shown here is derived from an EMBL/GenBank/DDBJ whole genome shotgun (WGS) entry which is preliminary data.</text>
</comment>
<accession>A0A8H7ZSZ1</accession>